<dbReference type="EMBL" id="CM042009">
    <property type="protein sequence ID" value="KAI3789835.1"/>
    <property type="molecule type" value="Genomic_DNA"/>
</dbReference>
<reference evidence="2" key="1">
    <citation type="journal article" date="2022" name="Mol. Ecol. Resour.">
        <title>The genomes of chicory, endive, great burdock and yacon provide insights into Asteraceae palaeo-polyploidization history and plant inulin production.</title>
        <authorList>
            <person name="Fan W."/>
            <person name="Wang S."/>
            <person name="Wang H."/>
            <person name="Wang A."/>
            <person name="Jiang F."/>
            <person name="Liu H."/>
            <person name="Zhao H."/>
            <person name="Xu D."/>
            <person name="Zhang Y."/>
        </authorList>
    </citation>
    <scope>NUCLEOTIDE SEQUENCE [LARGE SCALE GENOMIC DNA]</scope>
    <source>
        <strain evidence="2">cv. Punajuju</strain>
    </source>
</reference>
<accession>A0ACB9H3B4</accession>
<dbReference type="Proteomes" id="UP001055811">
    <property type="component" value="Linkage Group LG01"/>
</dbReference>
<proteinExistence type="predicted"/>
<evidence type="ECO:0000313" key="1">
    <source>
        <dbReference type="EMBL" id="KAI3789835.1"/>
    </source>
</evidence>
<gene>
    <name evidence="1" type="ORF">L2E82_02639</name>
</gene>
<comment type="caution">
    <text evidence="1">The sequence shown here is derived from an EMBL/GenBank/DDBJ whole genome shotgun (WGS) entry which is preliminary data.</text>
</comment>
<reference evidence="1 2" key="2">
    <citation type="journal article" date="2022" name="Mol. Ecol. Resour.">
        <title>The genomes of chicory, endive, great burdock and yacon provide insights into Asteraceae paleo-polyploidization history and plant inulin production.</title>
        <authorList>
            <person name="Fan W."/>
            <person name="Wang S."/>
            <person name="Wang H."/>
            <person name="Wang A."/>
            <person name="Jiang F."/>
            <person name="Liu H."/>
            <person name="Zhao H."/>
            <person name="Xu D."/>
            <person name="Zhang Y."/>
        </authorList>
    </citation>
    <scope>NUCLEOTIDE SEQUENCE [LARGE SCALE GENOMIC DNA]</scope>
    <source>
        <strain evidence="2">cv. Punajuju</strain>
        <tissue evidence="1">Leaves</tissue>
    </source>
</reference>
<protein>
    <submittedName>
        <fullName evidence="1">Uncharacterized protein</fullName>
    </submittedName>
</protein>
<organism evidence="1 2">
    <name type="scientific">Cichorium intybus</name>
    <name type="common">Chicory</name>
    <dbReference type="NCBI Taxonomy" id="13427"/>
    <lineage>
        <taxon>Eukaryota</taxon>
        <taxon>Viridiplantae</taxon>
        <taxon>Streptophyta</taxon>
        <taxon>Embryophyta</taxon>
        <taxon>Tracheophyta</taxon>
        <taxon>Spermatophyta</taxon>
        <taxon>Magnoliopsida</taxon>
        <taxon>eudicotyledons</taxon>
        <taxon>Gunneridae</taxon>
        <taxon>Pentapetalae</taxon>
        <taxon>asterids</taxon>
        <taxon>campanulids</taxon>
        <taxon>Asterales</taxon>
        <taxon>Asteraceae</taxon>
        <taxon>Cichorioideae</taxon>
        <taxon>Cichorieae</taxon>
        <taxon>Cichoriinae</taxon>
        <taxon>Cichorium</taxon>
    </lineage>
</organism>
<evidence type="ECO:0000313" key="2">
    <source>
        <dbReference type="Proteomes" id="UP001055811"/>
    </source>
</evidence>
<keyword evidence="2" id="KW-1185">Reference proteome</keyword>
<sequence length="172" mass="19663">MCFKRSNISKQYWGFQIGGSVIIMEELRSSYTLTGQNHYSPFQIGIMASISTGLTTNPLEKKPPTILGCATSRPRIWRLRRKKKLPTVRLGGQRQLQGGGSGSVMVRMIRRIRLRWLKLKKACVLKKLKEYYLCVLNDLTQNDGSYEKHQQMLLMESSFGIPVMGLTFNAFN</sequence>
<name>A0ACB9H3B4_CICIN</name>